<dbReference type="GO" id="GO:0051864">
    <property type="term" value="F:histone H3K36 demethylase activity"/>
    <property type="evidence" value="ECO:0007669"/>
    <property type="project" value="TreeGrafter"/>
</dbReference>
<feature type="domain" description="JmjC" evidence="5">
    <location>
        <begin position="95"/>
        <end position="234"/>
    </location>
</feature>
<dbReference type="SUPFAM" id="SSF51197">
    <property type="entry name" value="Clavaminate synthase-like"/>
    <property type="match status" value="1"/>
</dbReference>
<dbReference type="Pfam" id="PF08007">
    <property type="entry name" value="JmjC_2"/>
    <property type="match status" value="1"/>
</dbReference>
<keyword evidence="2" id="KW-0479">Metal-binding</keyword>
<dbReference type="AlphaFoldDB" id="A0A3A9Z6F8"/>
<accession>A0A3A9Z6F8</accession>
<reference evidence="6 7" key="1">
    <citation type="journal article" date="2014" name="Int. J. Syst. Evol. Microbiol.">
        <title>Streptomyces hoynatensis sp. nov., isolated from deep marine sediment.</title>
        <authorList>
            <person name="Veyisoglu A."/>
            <person name="Sahin N."/>
        </authorList>
    </citation>
    <scope>NUCLEOTIDE SEQUENCE [LARGE SCALE GENOMIC DNA]</scope>
    <source>
        <strain evidence="6 7">KCTC 29097</strain>
    </source>
</reference>
<evidence type="ECO:0000256" key="1">
    <source>
        <dbReference type="ARBA" id="ARBA00001954"/>
    </source>
</evidence>
<dbReference type="InterPro" id="IPR039994">
    <property type="entry name" value="NO66-like"/>
</dbReference>
<comment type="caution">
    <text evidence="6">The sequence shown here is derived from an EMBL/GenBank/DDBJ whole genome shotgun (WGS) entry which is preliminary data.</text>
</comment>
<organism evidence="6 7">
    <name type="scientific">Streptomyces hoynatensis</name>
    <dbReference type="NCBI Taxonomy" id="1141874"/>
    <lineage>
        <taxon>Bacteria</taxon>
        <taxon>Bacillati</taxon>
        <taxon>Actinomycetota</taxon>
        <taxon>Actinomycetes</taxon>
        <taxon>Kitasatosporales</taxon>
        <taxon>Streptomycetaceae</taxon>
        <taxon>Streptomyces</taxon>
    </lineage>
</organism>
<dbReference type="EMBL" id="RBAL01000004">
    <property type="protein sequence ID" value="RKN43951.1"/>
    <property type="molecule type" value="Genomic_DNA"/>
</dbReference>
<dbReference type="RefSeq" id="WP_120677651.1">
    <property type="nucleotide sequence ID" value="NZ_RBAL01000004.1"/>
</dbReference>
<dbReference type="GO" id="GO:0046872">
    <property type="term" value="F:metal ion binding"/>
    <property type="evidence" value="ECO:0007669"/>
    <property type="project" value="UniProtKB-KW"/>
</dbReference>
<evidence type="ECO:0000256" key="2">
    <source>
        <dbReference type="ARBA" id="ARBA00022723"/>
    </source>
</evidence>
<dbReference type="Gene3D" id="2.60.120.650">
    <property type="entry name" value="Cupin"/>
    <property type="match status" value="1"/>
</dbReference>
<dbReference type="InterPro" id="IPR003347">
    <property type="entry name" value="JmjC_dom"/>
</dbReference>
<sequence length="328" mass="34283">MDCMLRLVEDIKILESAWERNPVLSTGLDDLRDVLSLESVDALLARGFPLPSVRLVVDGRPVPPVALAAPGRYGRSSTARVADGAKVARRVREGATLILEDLKSHLPQVAAFADSVSAATGYDTYCSAFLTPAGHPGVAPHHDTASVFVRQLSGAKHWRVSRPSRRWPLRESGPGVAEEGTVLEATLRVGDCLYLPRGFVHAATAQDAPSLHLSLALRPVTWAYVLRKALDLAAERREELREALPPAFAGVDAARLLPERGAAFAACLEELAASGGFAALAGALRPAAGTPGALLDAVNGQAAQANGPAKDAAKGRANGVVSGAGGPR</sequence>
<protein>
    <recommendedName>
        <fullName evidence="5">JmjC domain-containing protein</fullName>
    </recommendedName>
</protein>
<dbReference type="PANTHER" id="PTHR13096">
    <property type="entry name" value="MINA53 MYC INDUCED NUCLEAR ANTIGEN"/>
    <property type="match status" value="1"/>
</dbReference>
<keyword evidence="7" id="KW-1185">Reference proteome</keyword>
<proteinExistence type="predicted"/>
<evidence type="ECO:0000313" key="6">
    <source>
        <dbReference type="EMBL" id="RKN43951.1"/>
    </source>
</evidence>
<dbReference type="OrthoDB" id="9764016at2"/>
<evidence type="ECO:0000256" key="4">
    <source>
        <dbReference type="SAM" id="MobiDB-lite"/>
    </source>
</evidence>
<evidence type="ECO:0000259" key="5">
    <source>
        <dbReference type="PROSITE" id="PS51184"/>
    </source>
</evidence>
<evidence type="ECO:0000313" key="7">
    <source>
        <dbReference type="Proteomes" id="UP000272474"/>
    </source>
</evidence>
<name>A0A3A9Z6F8_9ACTN</name>
<dbReference type="GO" id="GO:0032453">
    <property type="term" value="F:histone H3K4 demethylase activity"/>
    <property type="evidence" value="ECO:0007669"/>
    <property type="project" value="TreeGrafter"/>
</dbReference>
<dbReference type="Proteomes" id="UP000272474">
    <property type="component" value="Unassembled WGS sequence"/>
</dbReference>
<gene>
    <name evidence="6" type="ORF">D7294_09705</name>
</gene>
<keyword evidence="3" id="KW-0408">Iron</keyword>
<comment type="cofactor">
    <cofactor evidence="1">
        <name>Fe(2+)</name>
        <dbReference type="ChEBI" id="CHEBI:29033"/>
    </cofactor>
</comment>
<feature type="region of interest" description="Disordered" evidence="4">
    <location>
        <begin position="306"/>
        <end position="328"/>
    </location>
</feature>
<dbReference type="PROSITE" id="PS51184">
    <property type="entry name" value="JMJC"/>
    <property type="match status" value="1"/>
</dbReference>
<evidence type="ECO:0000256" key="3">
    <source>
        <dbReference type="ARBA" id="ARBA00023004"/>
    </source>
</evidence>
<dbReference type="PANTHER" id="PTHR13096:SF9">
    <property type="entry name" value="BIFUNCTIONAL LYSINE-SPECIFIC DEMETHYLASE AND HISTIDYL-HYDROXYLASE"/>
    <property type="match status" value="1"/>
</dbReference>